<evidence type="ECO:0000256" key="2">
    <source>
        <dbReference type="ARBA" id="ARBA00022670"/>
    </source>
</evidence>
<dbReference type="SUPFAM" id="SSF52096">
    <property type="entry name" value="ClpP/crotonase"/>
    <property type="match status" value="1"/>
</dbReference>
<dbReference type="AlphaFoldDB" id="A0A7Y0PMJ4"/>
<dbReference type="CDD" id="cd07560">
    <property type="entry name" value="Peptidase_S41_CPP"/>
    <property type="match status" value="1"/>
</dbReference>
<evidence type="ECO:0000256" key="1">
    <source>
        <dbReference type="ARBA" id="ARBA00009179"/>
    </source>
</evidence>
<dbReference type="SUPFAM" id="SSF50156">
    <property type="entry name" value="PDZ domain-like"/>
    <property type="match status" value="1"/>
</dbReference>
<dbReference type="NCBIfam" id="TIGR00225">
    <property type="entry name" value="prc"/>
    <property type="match status" value="1"/>
</dbReference>
<dbReference type="CDD" id="cd06782">
    <property type="entry name" value="cpPDZ_CPP-like"/>
    <property type="match status" value="1"/>
</dbReference>
<dbReference type="GO" id="GO:0008236">
    <property type="term" value="F:serine-type peptidase activity"/>
    <property type="evidence" value="ECO:0007669"/>
    <property type="project" value="UniProtKB-KW"/>
</dbReference>
<keyword evidence="6" id="KW-1133">Transmembrane helix</keyword>
<dbReference type="InterPro" id="IPR036365">
    <property type="entry name" value="PGBD-like_sf"/>
</dbReference>
<keyword evidence="6" id="KW-0812">Transmembrane</keyword>
<keyword evidence="9" id="KW-1185">Reference proteome</keyword>
<evidence type="ECO:0000256" key="6">
    <source>
        <dbReference type="SAM" id="Phobius"/>
    </source>
</evidence>
<dbReference type="SMART" id="SM00228">
    <property type="entry name" value="PDZ"/>
    <property type="match status" value="1"/>
</dbReference>
<evidence type="ECO:0000313" key="9">
    <source>
        <dbReference type="Proteomes" id="UP000588491"/>
    </source>
</evidence>
<proteinExistence type="inferred from homology"/>
<gene>
    <name evidence="8" type="ORF">HHU08_14210</name>
</gene>
<comment type="similarity">
    <text evidence="1 5">Belongs to the peptidase S41A family.</text>
</comment>
<dbReference type="GO" id="GO:0030288">
    <property type="term" value="C:outer membrane-bounded periplasmic space"/>
    <property type="evidence" value="ECO:0007669"/>
    <property type="project" value="TreeGrafter"/>
</dbReference>
<dbReference type="Pfam" id="PF13180">
    <property type="entry name" value="PDZ_2"/>
    <property type="match status" value="1"/>
</dbReference>
<dbReference type="Gene3D" id="3.90.226.10">
    <property type="entry name" value="2-enoyl-CoA Hydratase, Chain A, domain 1"/>
    <property type="match status" value="1"/>
</dbReference>
<dbReference type="InterPro" id="IPR001478">
    <property type="entry name" value="PDZ"/>
</dbReference>
<keyword evidence="6" id="KW-0472">Membrane</keyword>
<dbReference type="InterPro" id="IPR036366">
    <property type="entry name" value="PGBDSf"/>
</dbReference>
<dbReference type="GO" id="GO:0006508">
    <property type="term" value="P:proteolysis"/>
    <property type="evidence" value="ECO:0007669"/>
    <property type="project" value="UniProtKB-KW"/>
</dbReference>
<dbReference type="PANTHER" id="PTHR32060:SF30">
    <property type="entry name" value="CARBOXY-TERMINAL PROCESSING PROTEASE CTPA"/>
    <property type="match status" value="1"/>
</dbReference>
<evidence type="ECO:0000256" key="3">
    <source>
        <dbReference type="ARBA" id="ARBA00022801"/>
    </source>
</evidence>
<dbReference type="GO" id="GO:0004175">
    <property type="term" value="F:endopeptidase activity"/>
    <property type="evidence" value="ECO:0007669"/>
    <property type="project" value="TreeGrafter"/>
</dbReference>
<accession>A0A7Y0PMJ4</accession>
<dbReference type="InterPro" id="IPR036034">
    <property type="entry name" value="PDZ_sf"/>
</dbReference>
<sequence>MLTKVVKHLDNEQNNTEKEIEQEQENEQGYFKIKKFYFVMLLFVVVIAAAGITTIAFSFGDEPAVTVNNQRDEFNKLYTAYDTLMDSYYKDLSSDDLVNGAIDGMFTALDDPYSDYMNEEEAASFQQSISSSFEGIGAEIQQLNDSIVVVSPIKGSPAEKAGIKPNDKILTVDGKSLQGMSSSEAVLLIRGEKGTKVELEIERSGASEPLKITITRDTIPIETVYGEMDKDKIAKIQITSFSEHTASELVDILNKYQEDGMKGIVLDLRHNPGGLLEEVKKIAGLFVPDGEVIYQIEHKNGTVEKVTSQNSSNMDIPLVVLIDGGSASASEILAGAVNQSADVPLVGVKSFGKGTVQQAKSFTDGSNIKFTVDKWLTPNGSWIHEKGIEPTHKVELPSYASLTMINPESKLKIGSNSEEVKIAQEMLKALGYDIDNTNGYFDESTENVTKEFQKKEKLKEDGVITGETTTELMNKLREKIQKSDTQMKKAVEVLKEEMKK</sequence>
<dbReference type="Proteomes" id="UP000588491">
    <property type="component" value="Unassembled WGS sequence"/>
</dbReference>
<keyword evidence="2 5" id="KW-0645">Protease</keyword>
<dbReference type="InterPro" id="IPR002477">
    <property type="entry name" value="Peptidoglycan-bd-like"/>
</dbReference>
<organism evidence="8 9">
    <name type="scientific">Niallia alba</name>
    <dbReference type="NCBI Taxonomy" id="2729105"/>
    <lineage>
        <taxon>Bacteria</taxon>
        <taxon>Bacillati</taxon>
        <taxon>Bacillota</taxon>
        <taxon>Bacilli</taxon>
        <taxon>Bacillales</taxon>
        <taxon>Bacillaceae</taxon>
        <taxon>Niallia</taxon>
    </lineage>
</organism>
<keyword evidence="4 5" id="KW-0720">Serine protease</keyword>
<dbReference type="InterPro" id="IPR029045">
    <property type="entry name" value="ClpP/crotonase-like_dom_sf"/>
</dbReference>
<comment type="caution">
    <text evidence="8">The sequence shown here is derived from an EMBL/GenBank/DDBJ whole genome shotgun (WGS) entry which is preliminary data.</text>
</comment>
<dbReference type="Pfam" id="PF03572">
    <property type="entry name" value="Peptidase_S41"/>
    <property type="match status" value="1"/>
</dbReference>
<feature type="transmembrane region" description="Helical" evidence="6">
    <location>
        <begin position="36"/>
        <end position="59"/>
    </location>
</feature>
<dbReference type="Gene3D" id="3.30.750.44">
    <property type="match status" value="1"/>
</dbReference>
<feature type="domain" description="PDZ" evidence="7">
    <location>
        <begin position="122"/>
        <end position="190"/>
    </location>
</feature>
<dbReference type="SUPFAM" id="SSF47090">
    <property type="entry name" value="PGBD-like"/>
    <property type="match status" value="1"/>
</dbReference>
<dbReference type="InterPro" id="IPR004447">
    <property type="entry name" value="Peptidase_S41A"/>
</dbReference>
<evidence type="ECO:0000259" key="7">
    <source>
        <dbReference type="PROSITE" id="PS50106"/>
    </source>
</evidence>
<name>A0A7Y0PMJ4_9BACI</name>
<dbReference type="Pfam" id="PF01471">
    <property type="entry name" value="PG_binding_1"/>
    <property type="match status" value="1"/>
</dbReference>
<keyword evidence="3 5" id="KW-0378">Hydrolase</keyword>
<evidence type="ECO:0000256" key="4">
    <source>
        <dbReference type="ARBA" id="ARBA00022825"/>
    </source>
</evidence>
<dbReference type="PROSITE" id="PS50106">
    <property type="entry name" value="PDZ"/>
    <property type="match status" value="1"/>
</dbReference>
<dbReference type="InterPro" id="IPR005151">
    <property type="entry name" value="Tail-specific_protease"/>
</dbReference>
<dbReference type="PANTHER" id="PTHR32060">
    <property type="entry name" value="TAIL-SPECIFIC PROTEASE"/>
    <property type="match status" value="1"/>
</dbReference>
<dbReference type="GO" id="GO:0007165">
    <property type="term" value="P:signal transduction"/>
    <property type="evidence" value="ECO:0007669"/>
    <property type="project" value="TreeGrafter"/>
</dbReference>
<evidence type="ECO:0000256" key="5">
    <source>
        <dbReference type="RuleBase" id="RU004404"/>
    </source>
</evidence>
<protein>
    <submittedName>
        <fullName evidence="8">PDZ domain-containing protein</fullName>
    </submittedName>
</protein>
<dbReference type="EMBL" id="JABBPK010000001">
    <property type="protein sequence ID" value="NMO78137.1"/>
    <property type="molecule type" value="Genomic_DNA"/>
</dbReference>
<dbReference type="SMART" id="SM00245">
    <property type="entry name" value="TSPc"/>
    <property type="match status" value="1"/>
</dbReference>
<evidence type="ECO:0000313" key="8">
    <source>
        <dbReference type="EMBL" id="NMO78137.1"/>
    </source>
</evidence>
<reference evidence="8 9" key="1">
    <citation type="submission" date="2020-04" db="EMBL/GenBank/DDBJ databases">
        <title>Bacillus sp. UniB3 isolated from commercial digestive syrup.</title>
        <authorList>
            <person name="Thorat V."/>
            <person name="Kirdat K."/>
            <person name="Tiwarekar B."/>
            <person name="Yadav A."/>
        </authorList>
    </citation>
    <scope>NUCLEOTIDE SEQUENCE [LARGE SCALE GENOMIC DNA]</scope>
    <source>
        <strain evidence="8 9">UniB3</strain>
    </source>
</reference>
<dbReference type="Pfam" id="PF22694">
    <property type="entry name" value="CtpB_N-like"/>
    <property type="match status" value="1"/>
</dbReference>
<dbReference type="FunFam" id="2.30.42.10:FF:000063">
    <property type="entry name" value="Peptidase, S41 family"/>
    <property type="match status" value="1"/>
</dbReference>
<dbReference type="InterPro" id="IPR055210">
    <property type="entry name" value="CtpA/B_N"/>
</dbReference>
<dbReference type="Gene3D" id="2.30.42.10">
    <property type="match status" value="1"/>
</dbReference>
<dbReference type="Gene3D" id="1.10.101.10">
    <property type="entry name" value="PGBD-like superfamily/PGBD"/>
    <property type="match status" value="1"/>
</dbReference>